<evidence type="ECO:0000259" key="11">
    <source>
        <dbReference type="PROSITE" id="PS50102"/>
    </source>
</evidence>
<dbReference type="GeneID" id="37072239"/>
<evidence type="ECO:0008006" key="16">
    <source>
        <dbReference type="Google" id="ProtNLM"/>
    </source>
</evidence>
<dbReference type="SMART" id="SM00443">
    <property type="entry name" value="G_patch"/>
    <property type="match status" value="1"/>
</dbReference>
<dbReference type="RefSeq" id="XP_025433823.1">
    <property type="nucleotide sequence ID" value="XM_025571011.1"/>
</dbReference>
<comment type="subcellular location">
    <subcellularLocation>
        <location evidence="1">Nucleus</location>
    </subcellularLocation>
</comment>
<evidence type="ECO:0000256" key="3">
    <source>
        <dbReference type="ARBA" id="ARBA00022737"/>
    </source>
</evidence>
<evidence type="ECO:0000256" key="5">
    <source>
        <dbReference type="ARBA" id="ARBA00022833"/>
    </source>
</evidence>
<dbReference type="PROSITE" id="PS01358">
    <property type="entry name" value="ZF_RANBP2_1"/>
    <property type="match status" value="1"/>
</dbReference>
<dbReference type="InterPro" id="IPR035979">
    <property type="entry name" value="RBD_domain_sf"/>
</dbReference>
<evidence type="ECO:0000256" key="8">
    <source>
        <dbReference type="PROSITE-ProRule" id="PRU00176"/>
    </source>
</evidence>
<evidence type="ECO:0000256" key="7">
    <source>
        <dbReference type="ARBA" id="ARBA00023242"/>
    </source>
</evidence>
<gene>
    <name evidence="14" type="ORF">BP01DRAFT_198853</name>
</gene>
<keyword evidence="4 9" id="KW-0863">Zinc-finger</keyword>
<dbReference type="Gene3D" id="4.10.1060.10">
    <property type="entry name" value="Zinc finger, RanBP2-type"/>
    <property type="match status" value="1"/>
</dbReference>
<dbReference type="SUPFAM" id="SSF90209">
    <property type="entry name" value="Ran binding protein zinc finger-like"/>
    <property type="match status" value="1"/>
</dbReference>
<dbReference type="InterPro" id="IPR012677">
    <property type="entry name" value="Nucleotide-bd_a/b_plait_sf"/>
</dbReference>
<feature type="region of interest" description="Disordered" evidence="10">
    <location>
        <begin position="469"/>
        <end position="497"/>
    </location>
</feature>
<feature type="region of interest" description="Disordered" evidence="10">
    <location>
        <begin position="123"/>
        <end position="147"/>
    </location>
</feature>
<accession>A0A318ZJT5</accession>
<dbReference type="EMBL" id="KZ821223">
    <property type="protein sequence ID" value="PYH47841.1"/>
    <property type="molecule type" value="Genomic_DNA"/>
</dbReference>
<dbReference type="PANTHER" id="PTHR13948:SF3">
    <property type="entry name" value="FI21118P1"/>
    <property type="match status" value="1"/>
</dbReference>
<dbReference type="GO" id="GO:0000398">
    <property type="term" value="P:mRNA splicing, via spliceosome"/>
    <property type="evidence" value="ECO:0007669"/>
    <property type="project" value="TreeGrafter"/>
</dbReference>
<feature type="compositionally biased region" description="Low complexity" evidence="10">
    <location>
        <begin position="474"/>
        <end position="488"/>
    </location>
</feature>
<dbReference type="PANTHER" id="PTHR13948">
    <property type="entry name" value="RNA-BINDING PROTEIN"/>
    <property type="match status" value="1"/>
</dbReference>
<keyword evidence="15" id="KW-1185">Reference proteome</keyword>
<evidence type="ECO:0000313" key="15">
    <source>
        <dbReference type="Proteomes" id="UP000248349"/>
    </source>
</evidence>
<evidence type="ECO:0000256" key="9">
    <source>
        <dbReference type="PROSITE-ProRule" id="PRU00322"/>
    </source>
</evidence>
<evidence type="ECO:0000256" key="2">
    <source>
        <dbReference type="ARBA" id="ARBA00022723"/>
    </source>
</evidence>
<reference evidence="14 15" key="1">
    <citation type="submission" date="2016-12" db="EMBL/GenBank/DDBJ databases">
        <title>The genomes of Aspergillus section Nigri reveals drivers in fungal speciation.</title>
        <authorList>
            <consortium name="DOE Joint Genome Institute"/>
            <person name="Vesth T.C."/>
            <person name="Nybo J."/>
            <person name="Theobald S."/>
            <person name="Brandl J."/>
            <person name="Frisvad J.C."/>
            <person name="Nielsen K.F."/>
            <person name="Lyhne E.K."/>
            <person name="Kogle M.E."/>
            <person name="Kuo A."/>
            <person name="Riley R."/>
            <person name="Clum A."/>
            <person name="Nolan M."/>
            <person name="Lipzen A."/>
            <person name="Salamov A."/>
            <person name="Henrissat B."/>
            <person name="Wiebenga A."/>
            <person name="De Vries R.P."/>
            <person name="Grigoriev I.V."/>
            <person name="Mortensen U.H."/>
            <person name="Andersen M.R."/>
            <person name="Baker S.E."/>
        </authorList>
    </citation>
    <scope>NUCLEOTIDE SEQUENCE [LARGE SCALE GENOMIC DNA]</scope>
    <source>
        <strain evidence="14 15">JOP 1030-1</strain>
    </source>
</reference>
<dbReference type="SUPFAM" id="SSF54928">
    <property type="entry name" value="RNA-binding domain, RBD"/>
    <property type="match status" value="2"/>
</dbReference>
<keyword evidence="2" id="KW-0479">Metal-binding</keyword>
<evidence type="ECO:0000259" key="12">
    <source>
        <dbReference type="PROSITE" id="PS50174"/>
    </source>
</evidence>
<feature type="domain" description="G-patch" evidence="12">
    <location>
        <begin position="498"/>
        <end position="544"/>
    </location>
</feature>
<evidence type="ECO:0000256" key="1">
    <source>
        <dbReference type="ARBA" id="ARBA00004123"/>
    </source>
</evidence>
<feature type="domain" description="RRM" evidence="11">
    <location>
        <begin position="151"/>
        <end position="265"/>
    </location>
</feature>
<dbReference type="PROSITE" id="PS50102">
    <property type="entry name" value="RRM"/>
    <property type="match status" value="2"/>
</dbReference>
<evidence type="ECO:0000256" key="10">
    <source>
        <dbReference type="SAM" id="MobiDB-lite"/>
    </source>
</evidence>
<sequence>MSGRCVEQISNELKEYYNVEGLDDVRVIRDRQTKVSRQLGFLRFRDLNQSRAFVERNFPNIYLHGPSAQNDRGTKVRIAYSREREDRARARAEADWTCMMCSIVNYSTRQKCFRCQAPRPDGGPAGPPGLPAPKVENHGDNDAAPENQPSQFLLFRGLESSVTEELLAKGVAKLYRPSSSSNDATGGQKKGAKVASTTGDSNLGARDGSIRRVLLVRGRKSNESWRYGFAEFATIQDAQAAITRLNSFDKFTISSRPVLVSYIHAGVFVPVLNPTPNNERFTFSPLNNPSLKLMYWDEEAYVKELTVSTAELDSGKADKAGQEGPTKGTRDADKAKKRKADAAASAAAKKMAVPSHLQFWSNRHAELHGIQKKEGEDKSGAEPTSEAAASPVDMAAPPSQSYANPQQSCCYLCMRKFKSTAQVNLHERLSQMHRDNLQNEERIAHATRKLVKHGIIPQPTEYRDRARERRQAFGRAKAGAKPRPAAPAAKDEEPAVQVPSKGASLLSKMGWSAGSGLGAQGTGMTAPIATEVYAQGVGLGAQGSKLGEASEEAGRNTRGRYDEFLEKTRQTARERYEKMEQ</sequence>
<name>A0A318ZJT5_9EURO</name>
<evidence type="ECO:0000256" key="6">
    <source>
        <dbReference type="ARBA" id="ARBA00022884"/>
    </source>
</evidence>
<dbReference type="GO" id="GO:0008270">
    <property type="term" value="F:zinc ion binding"/>
    <property type="evidence" value="ECO:0007669"/>
    <property type="project" value="UniProtKB-KW"/>
</dbReference>
<evidence type="ECO:0000256" key="4">
    <source>
        <dbReference type="ARBA" id="ARBA00022771"/>
    </source>
</evidence>
<dbReference type="OrthoDB" id="29221at2759"/>
<dbReference type="STRING" id="1450539.A0A318ZJT5"/>
<dbReference type="Pfam" id="PF00641">
    <property type="entry name" value="Zn_ribbon_RanBP"/>
    <property type="match status" value="1"/>
</dbReference>
<dbReference type="GO" id="GO:0003723">
    <property type="term" value="F:RNA binding"/>
    <property type="evidence" value="ECO:0007669"/>
    <property type="project" value="UniProtKB-UniRule"/>
</dbReference>
<dbReference type="GO" id="GO:0005634">
    <property type="term" value="C:nucleus"/>
    <property type="evidence" value="ECO:0007669"/>
    <property type="project" value="UniProtKB-SubCell"/>
</dbReference>
<dbReference type="PROSITE" id="PS50199">
    <property type="entry name" value="ZF_RANBP2_2"/>
    <property type="match status" value="1"/>
</dbReference>
<feature type="region of interest" description="Disordered" evidence="10">
    <location>
        <begin position="544"/>
        <end position="581"/>
    </location>
</feature>
<keyword evidence="5" id="KW-0862">Zinc</keyword>
<organism evidence="14 15">
    <name type="scientific">Aspergillus saccharolyticus JOP 1030-1</name>
    <dbReference type="NCBI Taxonomy" id="1450539"/>
    <lineage>
        <taxon>Eukaryota</taxon>
        <taxon>Fungi</taxon>
        <taxon>Dikarya</taxon>
        <taxon>Ascomycota</taxon>
        <taxon>Pezizomycotina</taxon>
        <taxon>Eurotiomycetes</taxon>
        <taxon>Eurotiomycetidae</taxon>
        <taxon>Eurotiales</taxon>
        <taxon>Aspergillaceae</taxon>
        <taxon>Aspergillus</taxon>
        <taxon>Aspergillus subgen. Circumdati</taxon>
    </lineage>
</organism>
<dbReference type="InterPro" id="IPR000467">
    <property type="entry name" value="G_patch_dom"/>
</dbReference>
<dbReference type="InterPro" id="IPR036443">
    <property type="entry name" value="Znf_RanBP2_sf"/>
</dbReference>
<evidence type="ECO:0000313" key="14">
    <source>
        <dbReference type="EMBL" id="PYH47841.1"/>
    </source>
</evidence>
<protein>
    <recommendedName>
        <fullName evidence="16">Rna-binding protein</fullName>
    </recommendedName>
</protein>
<keyword evidence="6 8" id="KW-0694">RNA-binding</keyword>
<feature type="region of interest" description="Disordered" evidence="10">
    <location>
        <begin position="314"/>
        <end position="347"/>
    </location>
</feature>
<feature type="compositionally biased region" description="Basic and acidic residues" evidence="10">
    <location>
        <begin position="552"/>
        <end position="581"/>
    </location>
</feature>
<dbReference type="SMART" id="SM00547">
    <property type="entry name" value="ZnF_RBZ"/>
    <property type="match status" value="1"/>
</dbReference>
<evidence type="ECO:0000259" key="13">
    <source>
        <dbReference type="PROSITE" id="PS50199"/>
    </source>
</evidence>
<feature type="region of interest" description="Disordered" evidence="10">
    <location>
        <begin position="371"/>
        <end position="401"/>
    </location>
</feature>
<dbReference type="PROSITE" id="PS50174">
    <property type="entry name" value="G_PATCH"/>
    <property type="match status" value="1"/>
</dbReference>
<keyword evidence="7" id="KW-0539">Nucleus</keyword>
<feature type="domain" description="RanBP2-type" evidence="13">
    <location>
        <begin position="91"/>
        <end position="121"/>
    </location>
</feature>
<dbReference type="AlphaFoldDB" id="A0A318ZJT5"/>
<dbReference type="Pfam" id="PF01585">
    <property type="entry name" value="G-patch"/>
    <property type="match status" value="1"/>
</dbReference>
<dbReference type="InterPro" id="IPR001876">
    <property type="entry name" value="Znf_RanBP2"/>
</dbReference>
<feature type="region of interest" description="Disordered" evidence="10">
    <location>
        <begin position="177"/>
        <end position="203"/>
    </location>
</feature>
<keyword evidence="3" id="KW-0677">Repeat</keyword>
<proteinExistence type="predicted"/>
<dbReference type="Proteomes" id="UP000248349">
    <property type="component" value="Unassembled WGS sequence"/>
</dbReference>
<feature type="domain" description="RRM" evidence="11">
    <location>
        <begin position="1"/>
        <end position="83"/>
    </location>
</feature>
<dbReference type="Gene3D" id="3.30.70.330">
    <property type="match status" value="2"/>
</dbReference>
<feature type="compositionally biased region" description="Basic and acidic residues" evidence="10">
    <location>
        <begin position="371"/>
        <end position="380"/>
    </location>
</feature>
<dbReference type="InterPro" id="IPR000504">
    <property type="entry name" value="RRM_dom"/>
</dbReference>